<dbReference type="AlphaFoldDB" id="A0ABD0LMB3"/>
<dbReference type="Pfam" id="PF14555">
    <property type="entry name" value="UBA_4"/>
    <property type="match status" value="1"/>
</dbReference>
<name>A0ABD0LMB3_9CAEN</name>
<evidence type="ECO:0000313" key="5">
    <source>
        <dbReference type="Proteomes" id="UP001519460"/>
    </source>
</evidence>
<keyword evidence="1" id="KW-0328">Glycosyltransferase</keyword>
<accession>A0ABD0LMB3</accession>
<dbReference type="Proteomes" id="UP001519460">
    <property type="component" value="Unassembled WGS sequence"/>
</dbReference>
<evidence type="ECO:0000256" key="2">
    <source>
        <dbReference type="SAM" id="MobiDB-lite"/>
    </source>
</evidence>
<protein>
    <recommendedName>
        <fullName evidence="1">Poly [ADP-ribose] polymerase</fullName>
        <shortName evidence="1">PARP</shortName>
        <ecNumber evidence="1">2.4.2.-</ecNumber>
    </recommendedName>
</protein>
<gene>
    <name evidence="4" type="ORF">BaRGS_00007978</name>
</gene>
<keyword evidence="1" id="KW-0808">Transferase</keyword>
<feature type="compositionally biased region" description="Polar residues" evidence="2">
    <location>
        <begin position="286"/>
        <end position="295"/>
    </location>
</feature>
<dbReference type="InterPro" id="IPR012317">
    <property type="entry name" value="Poly(ADP-ribose)pol_cat_dom"/>
</dbReference>
<proteinExistence type="predicted"/>
<sequence length="725" mass="82425">MMSSSNTEDLSTAGGPVLTEQLPLAEENAGRVTTARTFSLDDVDVREQQRLHAQLASNLDLAFERAVEEAIRRSLQLSGESFPESTMENDDLVARGAGHPNGIVGDLNAMRLDDVSVDSEQPAAASSLHSPSDPDFHNGCNAFGQNNDSDADDEEEAAPRSRRSQFRHSQSERSERRPSLDRIHNHQSERRPSLERIYQVHGALSAEDNRERRPSLERVYQHRTQDQHERRPSLERLGAYRSERRPSLERLEKQRSERRPSLERLEQCGIERRPSLERKRRAEASSRLQSLQNGESVEGSGQGINTLRPWPLNHMGVPTNWDLAQMQELDPYTDYCLVPLSPVDREYNAITVDFEEAGLRVIKVERLQNHYLLDRFKREKEHLLQTRPSDFELNERYLYHGTQADRLRLCEEGLDARLSFQGCFGRGIYFSDNPRKCMQYANVCRAQGDEHAMIVVCRVILGESKCYSPGDKDPGLKREPEKPSARGGWRFYDSVQGTPVDYPEFVVYENRRAMIEYIISFEEKAYRAPPPLRTNSNQTPSLYKVDPEPIELPIPEEELDKLYMLGPDTDSEGSCDEHTREVERLRDNVRRGKAKRLGIPYRPPTELYDMMIRKKQEEKEARKKRKQLAKGKKTKSRTGTADGATGGTSPTEETTGDLESGAVALAPSDPADDEVENESVAAVLSNLIADFLEITQTDDVVAARRYINDSGMDLDKALCQYFNEN</sequence>
<evidence type="ECO:0000259" key="3">
    <source>
        <dbReference type="PROSITE" id="PS51059"/>
    </source>
</evidence>
<dbReference type="EC" id="2.4.2.-" evidence="1"/>
<dbReference type="PANTHER" id="PTHR45740:SF2">
    <property type="entry name" value="POLY [ADP-RIBOSE] POLYMERASE"/>
    <property type="match status" value="1"/>
</dbReference>
<keyword evidence="1" id="KW-0520">NAD</keyword>
<dbReference type="GO" id="GO:0003950">
    <property type="term" value="F:NAD+ poly-ADP-ribosyltransferase activity"/>
    <property type="evidence" value="ECO:0007669"/>
    <property type="project" value="UniProtKB-UniRule"/>
</dbReference>
<comment type="caution">
    <text evidence="4">The sequence shown here is derived from an EMBL/GenBank/DDBJ whole genome shotgun (WGS) entry which is preliminary data.</text>
</comment>
<feature type="compositionally biased region" description="Low complexity" evidence="2">
    <location>
        <begin position="638"/>
        <end position="653"/>
    </location>
</feature>
<feature type="region of interest" description="Disordered" evidence="2">
    <location>
        <begin position="117"/>
        <end position="304"/>
    </location>
</feature>
<dbReference type="Pfam" id="PF00644">
    <property type="entry name" value="PARP"/>
    <property type="match status" value="1"/>
</dbReference>
<dbReference type="InterPro" id="IPR051712">
    <property type="entry name" value="ARTD-AVP"/>
</dbReference>
<feature type="domain" description="PARP catalytic" evidence="3">
    <location>
        <begin position="317"/>
        <end position="530"/>
    </location>
</feature>
<feature type="compositionally biased region" description="Basic and acidic residues" evidence="2">
    <location>
        <begin position="241"/>
        <end position="284"/>
    </location>
</feature>
<dbReference type="Gene3D" id="3.90.228.10">
    <property type="match status" value="1"/>
</dbReference>
<feature type="compositionally biased region" description="Basic and acidic residues" evidence="2">
    <location>
        <begin position="207"/>
        <end position="234"/>
    </location>
</feature>
<dbReference type="PROSITE" id="PS51059">
    <property type="entry name" value="PARP_CATALYTIC"/>
    <property type="match status" value="1"/>
</dbReference>
<feature type="region of interest" description="Disordered" evidence="2">
    <location>
        <begin position="617"/>
        <end position="657"/>
    </location>
</feature>
<evidence type="ECO:0000256" key="1">
    <source>
        <dbReference type="RuleBase" id="RU362114"/>
    </source>
</evidence>
<dbReference type="PANTHER" id="PTHR45740">
    <property type="entry name" value="POLY [ADP-RIBOSE] POLYMERASE"/>
    <property type="match status" value="1"/>
</dbReference>
<feature type="compositionally biased region" description="Basic and acidic residues" evidence="2">
    <location>
        <begin position="169"/>
        <end position="194"/>
    </location>
</feature>
<organism evidence="4 5">
    <name type="scientific">Batillaria attramentaria</name>
    <dbReference type="NCBI Taxonomy" id="370345"/>
    <lineage>
        <taxon>Eukaryota</taxon>
        <taxon>Metazoa</taxon>
        <taxon>Spiralia</taxon>
        <taxon>Lophotrochozoa</taxon>
        <taxon>Mollusca</taxon>
        <taxon>Gastropoda</taxon>
        <taxon>Caenogastropoda</taxon>
        <taxon>Sorbeoconcha</taxon>
        <taxon>Cerithioidea</taxon>
        <taxon>Batillariidae</taxon>
        <taxon>Batillaria</taxon>
    </lineage>
</organism>
<feature type="compositionally biased region" description="Polar residues" evidence="2">
    <location>
        <begin position="1"/>
        <end position="10"/>
    </location>
</feature>
<dbReference type="SUPFAM" id="SSF56399">
    <property type="entry name" value="ADP-ribosylation"/>
    <property type="match status" value="1"/>
</dbReference>
<dbReference type="EMBL" id="JACVVK020000035">
    <property type="protein sequence ID" value="KAK7500734.1"/>
    <property type="molecule type" value="Genomic_DNA"/>
</dbReference>
<feature type="compositionally biased region" description="Basic residues" evidence="2">
    <location>
        <begin position="622"/>
        <end position="636"/>
    </location>
</feature>
<reference evidence="4 5" key="1">
    <citation type="journal article" date="2023" name="Sci. Data">
        <title>Genome assembly of the Korean intertidal mud-creeper Batillaria attramentaria.</title>
        <authorList>
            <person name="Patra A.K."/>
            <person name="Ho P.T."/>
            <person name="Jun S."/>
            <person name="Lee S.J."/>
            <person name="Kim Y."/>
            <person name="Won Y.J."/>
        </authorList>
    </citation>
    <scope>NUCLEOTIDE SEQUENCE [LARGE SCALE GENOMIC DNA]</scope>
    <source>
        <strain evidence="4">Wonlab-2016</strain>
    </source>
</reference>
<feature type="region of interest" description="Disordered" evidence="2">
    <location>
        <begin position="1"/>
        <end position="30"/>
    </location>
</feature>
<evidence type="ECO:0000313" key="4">
    <source>
        <dbReference type="EMBL" id="KAK7500734.1"/>
    </source>
</evidence>
<keyword evidence="5" id="KW-1185">Reference proteome</keyword>